<keyword evidence="2" id="KW-1185">Reference proteome</keyword>
<reference evidence="1" key="1">
    <citation type="submission" date="2023-10" db="EMBL/GenBank/DDBJ databases">
        <authorList>
            <person name="Chen Y."/>
            <person name="Shah S."/>
            <person name="Dougan E. K."/>
            <person name="Thang M."/>
            <person name="Chan C."/>
        </authorList>
    </citation>
    <scope>NUCLEOTIDE SEQUENCE [LARGE SCALE GENOMIC DNA]</scope>
</reference>
<name>A0ABN9R9X4_9DINO</name>
<proteinExistence type="predicted"/>
<organism evidence="1 2">
    <name type="scientific">Prorocentrum cordatum</name>
    <dbReference type="NCBI Taxonomy" id="2364126"/>
    <lineage>
        <taxon>Eukaryota</taxon>
        <taxon>Sar</taxon>
        <taxon>Alveolata</taxon>
        <taxon>Dinophyceae</taxon>
        <taxon>Prorocentrales</taxon>
        <taxon>Prorocentraceae</taxon>
        <taxon>Prorocentrum</taxon>
    </lineage>
</organism>
<gene>
    <name evidence="1" type="ORF">PCOR1329_LOCUS18632</name>
</gene>
<sequence>MLTSTVASDERLSMGLQQRPIWTPLEEPFCWRPLSNRLGLHAFALDLFLWRTNMTAIGDNSSKKGGLRPAKRGFAERGSGYEGSAANLQGFSTADASLHCGFVGYVVSEFEKICGSGSDFCSPRVLLPSSLLVPFQGYLESDGLRSGITWDICEYSGDNPRSDMLVTVRHSVVIVVREEDWSSPERAWQLHADAIGDEDVAGPAAAPVVVLTCMQHGVEVGQTVINKLLQTWAWITEKDAVRGEDITPWSFFAPVAGAMQSLQNNEKAAEKLAAEVRPLLRDSRSCIRESILV</sequence>
<evidence type="ECO:0000313" key="1">
    <source>
        <dbReference type="EMBL" id="CAK0815285.1"/>
    </source>
</evidence>
<dbReference type="EMBL" id="CAUYUJ010005880">
    <property type="protein sequence ID" value="CAK0815285.1"/>
    <property type="molecule type" value="Genomic_DNA"/>
</dbReference>
<evidence type="ECO:0000313" key="2">
    <source>
        <dbReference type="Proteomes" id="UP001189429"/>
    </source>
</evidence>
<protein>
    <submittedName>
        <fullName evidence="1">Uncharacterized protein</fullName>
    </submittedName>
</protein>
<accession>A0ABN9R9X4</accession>
<comment type="caution">
    <text evidence="1">The sequence shown here is derived from an EMBL/GenBank/DDBJ whole genome shotgun (WGS) entry which is preliminary data.</text>
</comment>
<dbReference type="Proteomes" id="UP001189429">
    <property type="component" value="Unassembled WGS sequence"/>
</dbReference>